<reference evidence="2 3" key="1">
    <citation type="submission" date="2020-05" db="EMBL/GenBank/DDBJ databases">
        <title>Tigecycline resistant gene in Empedobacter stercoris.</title>
        <authorList>
            <person name="Chen Y."/>
            <person name="Cheng Y."/>
            <person name="Zhou K."/>
        </authorList>
    </citation>
    <scope>NUCLEOTIDE SEQUENCE [LARGE SCALE GENOMIC DNA]</scope>
    <source>
        <strain evidence="2 3">ES202</strain>
    </source>
</reference>
<gene>
    <name evidence="2" type="ORF">HMH06_03190</name>
</gene>
<sequence length="137" mass="16074">MLINNELSLKFGGVKKTYKQGDIIVKKGKYAEFYYQILKGKAIRNNFYQEKIILKSMLVKGQSLGEAFLFTNNSYSITIQAIDDCHIIRLEKYKFFNLLEEHPHLYLILCQCMSEKLVYKFSKIQSISTNTLRNKSR</sequence>
<dbReference type="InterPro" id="IPR000595">
    <property type="entry name" value="cNMP-bd_dom"/>
</dbReference>
<dbReference type="PROSITE" id="PS50042">
    <property type="entry name" value="CNMP_BINDING_3"/>
    <property type="match status" value="1"/>
</dbReference>
<dbReference type="Pfam" id="PF00027">
    <property type="entry name" value="cNMP_binding"/>
    <property type="match status" value="1"/>
</dbReference>
<dbReference type="Proteomes" id="UP000580344">
    <property type="component" value="Unassembled WGS sequence"/>
</dbReference>
<evidence type="ECO:0000313" key="3">
    <source>
        <dbReference type="Proteomes" id="UP000580344"/>
    </source>
</evidence>
<evidence type="ECO:0000259" key="1">
    <source>
        <dbReference type="PROSITE" id="PS50042"/>
    </source>
</evidence>
<dbReference type="Gene3D" id="2.60.120.10">
    <property type="entry name" value="Jelly Rolls"/>
    <property type="match status" value="1"/>
</dbReference>
<dbReference type="InterPro" id="IPR018490">
    <property type="entry name" value="cNMP-bd_dom_sf"/>
</dbReference>
<dbReference type="SUPFAM" id="SSF51206">
    <property type="entry name" value="cAMP-binding domain-like"/>
    <property type="match status" value="1"/>
</dbReference>
<dbReference type="CDD" id="cd00038">
    <property type="entry name" value="CAP_ED"/>
    <property type="match status" value="1"/>
</dbReference>
<organism evidence="2 3">
    <name type="scientific">Empedobacter stercoris</name>
    <dbReference type="NCBI Taxonomy" id="1628248"/>
    <lineage>
        <taxon>Bacteria</taxon>
        <taxon>Pseudomonadati</taxon>
        <taxon>Bacteroidota</taxon>
        <taxon>Flavobacteriia</taxon>
        <taxon>Flavobacteriales</taxon>
        <taxon>Weeksellaceae</taxon>
        <taxon>Empedobacter</taxon>
    </lineage>
</organism>
<accession>A0ABX1WJJ5</accession>
<feature type="domain" description="Cyclic nucleotide-binding" evidence="1">
    <location>
        <begin position="16"/>
        <end position="99"/>
    </location>
</feature>
<dbReference type="InterPro" id="IPR014710">
    <property type="entry name" value="RmlC-like_jellyroll"/>
</dbReference>
<name>A0ABX1WJJ5_9FLAO</name>
<keyword evidence="3" id="KW-1185">Reference proteome</keyword>
<evidence type="ECO:0000313" key="2">
    <source>
        <dbReference type="EMBL" id="NOJ74854.1"/>
    </source>
</evidence>
<dbReference type="RefSeq" id="WP_171622174.1">
    <property type="nucleotide sequence ID" value="NZ_CP053698.1"/>
</dbReference>
<comment type="caution">
    <text evidence="2">The sequence shown here is derived from an EMBL/GenBank/DDBJ whole genome shotgun (WGS) entry which is preliminary data.</text>
</comment>
<dbReference type="EMBL" id="JABFOQ010000004">
    <property type="protein sequence ID" value="NOJ74854.1"/>
    <property type="molecule type" value="Genomic_DNA"/>
</dbReference>
<proteinExistence type="predicted"/>
<protein>
    <submittedName>
        <fullName evidence="2">Crp/Fnr family transcriptional regulator</fullName>
    </submittedName>
</protein>